<keyword evidence="6" id="KW-0804">Transcription</keyword>
<dbReference type="EMBL" id="BARV01007846">
    <property type="protein sequence ID" value="GAI13539.1"/>
    <property type="molecule type" value="Genomic_DNA"/>
</dbReference>
<evidence type="ECO:0000256" key="6">
    <source>
        <dbReference type="ARBA" id="ARBA00023163"/>
    </source>
</evidence>
<accession>X1N4K6</accession>
<proteinExistence type="inferred from homology"/>
<dbReference type="GO" id="GO:0000976">
    <property type="term" value="F:transcription cis-regulatory region binding"/>
    <property type="evidence" value="ECO:0007669"/>
    <property type="project" value="TreeGrafter"/>
</dbReference>
<dbReference type="Pfam" id="PF01475">
    <property type="entry name" value="FUR"/>
    <property type="match status" value="1"/>
</dbReference>
<dbReference type="GO" id="GO:0008270">
    <property type="term" value="F:zinc ion binding"/>
    <property type="evidence" value="ECO:0007669"/>
    <property type="project" value="TreeGrafter"/>
</dbReference>
<dbReference type="Gene3D" id="3.30.1490.190">
    <property type="match status" value="1"/>
</dbReference>
<evidence type="ECO:0000256" key="4">
    <source>
        <dbReference type="ARBA" id="ARBA00023015"/>
    </source>
</evidence>
<dbReference type="GO" id="GO:0003700">
    <property type="term" value="F:DNA-binding transcription factor activity"/>
    <property type="evidence" value="ECO:0007669"/>
    <property type="project" value="InterPro"/>
</dbReference>
<evidence type="ECO:0000256" key="7">
    <source>
        <dbReference type="SAM" id="Phobius"/>
    </source>
</evidence>
<reference evidence="8" key="1">
    <citation type="journal article" date="2014" name="Front. Microbiol.">
        <title>High frequency of phylogenetically diverse reductive dehalogenase-homologous genes in deep subseafloor sedimentary metagenomes.</title>
        <authorList>
            <person name="Kawai M."/>
            <person name="Futagami T."/>
            <person name="Toyoda A."/>
            <person name="Takaki Y."/>
            <person name="Nishi S."/>
            <person name="Hori S."/>
            <person name="Arai W."/>
            <person name="Tsubouchi T."/>
            <person name="Morono Y."/>
            <person name="Uchiyama I."/>
            <person name="Ito T."/>
            <person name="Fujiyama A."/>
            <person name="Inagaki F."/>
            <person name="Takami H."/>
        </authorList>
    </citation>
    <scope>NUCLEOTIDE SEQUENCE</scope>
    <source>
        <strain evidence="8">Expedition CK06-06</strain>
    </source>
</reference>
<keyword evidence="4" id="KW-0805">Transcription regulation</keyword>
<evidence type="ECO:0008006" key="9">
    <source>
        <dbReference type="Google" id="ProtNLM"/>
    </source>
</evidence>
<evidence type="ECO:0000256" key="3">
    <source>
        <dbReference type="ARBA" id="ARBA00022833"/>
    </source>
</evidence>
<protein>
    <recommendedName>
        <fullName evidence="9">Ferric uptake regulation protein</fullName>
    </recommendedName>
</protein>
<gene>
    <name evidence="8" type="ORF">S06H3_15912</name>
</gene>
<keyword evidence="3" id="KW-0862">Zinc</keyword>
<keyword evidence="7" id="KW-0472">Membrane</keyword>
<comment type="caution">
    <text evidence="8">The sequence shown here is derived from an EMBL/GenBank/DDBJ whole genome shotgun (WGS) entry which is preliminary data.</text>
</comment>
<evidence type="ECO:0000313" key="8">
    <source>
        <dbReference type="EMBL" id="GAI13539.1"/>
    </source>
</evidence>
<feature type="transmembrane region" description="Helical" evidence="7">
    <location>
        <begin position="70"/>
        <end position="90"/>
    </location>
</feature>
<evidence type="ECO:0000256" key="5">
    <source>
        <dbReference type="ARBA" id="ARBA00023125"/>
    </source>
</evidence>
<dbReference type="GO" id="GO:1900376">
    <property type="term" value="P:regulation of secondary metabolite biosynthetic process"/>
    <property type="evidence" value="ECO:0007669"/>
    <property type="project" value="TreeGrafter"/>
</dbReference>
<dbReference type="PANTHER" id="PTHR33202">
    <property type="entry name" value="ZINC UPTAKE REGULATION PROTEIN"/>
    <property type="match status" value="1"/>
</dbReference>
<dbReference type="AlphaFoldDB" id="X1N4K6"/>
<dbReference type="CDD" id="cd07153">
    <property type="entry name" value="Fur_like"/>
    <property type="match status" value="1"/>
</dbReference>
<dbReference type="InterPro" id="IPR036388">
    <property type="entry name" value="WH-like_DNA-bd_sf"/>
</dbReference>
<dbReference type="PANTHER" id="PTHR33202:SF7">
    <property type="entry name" value="FERRIC UPTAKE REGULATION PROTEIN"/>
    <property type="match status" value="1"/>
</dbReference>
<evidence type="ECO:0000256" key="1">
    <source>
        <dbReference type="ARBA" id="ARBA00007957"/>
    </source>
</evidence>
<keyword evidence="7" id="KW-0812">Transmembrane</keyword>
<evidence type="ECO:0000256" key="2">
    <source>
        <dbReference type="ARBA" id="ARBA00022491"/>
    </source>
</evidence>
<dbReference type="InterPro" id="IPR043135">
    <property type="entry name" value="Fur_C"/>
</dbReference>
<dbReference type="InterPro" id="IPR002481">
    <property type="entry name" value="FUR"/>
</dbReference>
<organism evidence="8">
    <name type="scientific">marine sediment metagenome</name>
    <dbReference type="NCBI Taxonomy" id="412755"/>
    <lineage>
        <taxon>unclassified sequences</taxon>
        <taxon>metagenomes</taxon>
        <taxon>ecological metagenomes</taxon>
    </lineage>
</organism>
<feature type="non-terminal residue" evidence="8">
    <location>
        <position position="1"/>
    </location>
</feature>
<dbReference type="InterPro" id="IPR036390">
    <property type="entry name" value="WH_DNA-bd_sf"/>
</dbReference>
<name>X1N4K6_9ZZZZ</name>
<sequence>LVAALLILSRVPLLYVLKRSLVIIPFVVLIAVFIPFFREGEVAGSYNIWLWQVSVTYNGLQIFWNILAKAWLSILSLILLTSTTRFSHLLKGMEKLRLPRVMMIVSAIEASDGHISAEEIYAQIIAKYPQVNISTVYRTLELLKQLGLVTETDLGEGRVRYHPAGKGHHHHLVYQECGSITDLDEIVLSPLKLILLREYGFSADLRHLAIFGRCKKCIQ</sequence>
<keyword evidence="2" id="KW-0678">Repressor</keyword>
<dbReference type="GO" id="GO:0005886">
    <property type="term" value="C:plasma membrane"/>
    <property type="evidence" value="ECO:0007669"/>
    <property type="project" value="UniProtKB-ARBA"/>
</dbReference>
<dbReference type="Gene3D" id="1.10.10.10">
    <property type="entry name" value="Winged helix-like DNA-binding domain superfamily/Winged helix DNA-binding domain"/>
    <property type="match status" value="1"/>
</dbReference>
<feature type="transmembrane region" description="Helical" evidence="7">
    <location>
        <begin position="20"/>
        <end position="37"/>
    </location>
</feature>
<keyword evidence="7" id="KW-1133">Transmembrane helix</keyword>
<dbReference type="SUPFAM" id="SSF46785">
    <property type="entry name" value="Winged helix' DNA-binding domain"/>
    <property type="match status" value="1"/>
</dbReference>
<dbReference type="GO" id="GO:0045892">
    <property type="term" value="P:negative regulation of DNA-templated transcription"/>
    <property type="evidence" value="ECO:0007669"/>
    <property type="project" value="TreeGrafter"/>
</dbReference>
<comment type="similarity">
    <text evidence="1">Belongs to the Fur family.</text>
</comment>
<keyword evidence="5" id="KW-0238">DNA-binding</keyword>